<organism evidence="3 4">
    <name type="scientific">Coniella lustricola</name>
    <dbReference type="NCBI Taxonomy" id="2025994"/>
    <lineage>
        <taxon>Eukaryota</taxon>
        <taxon>Fungi</taxon>
        <taxon>Dikarya</taxon>
        <taxon>Ascomycota</taxon>
        <taxon>Pezizomycotina</taxon>
        <taxon>Sordariomycetes</taxon>
        <taxon>Sordariomycetidae</taxon>
        <taxon>Diaporthales</taxon>
        <taxon>Schizoparmaceae</taxon>
        <taxon>Coniella</taxon>
    </lineage>
</organism>
<feature type="region of interest" description="Disordered" evidence="1">
    <location>
        <begin position="182"/>
        <end position="224"/>
    </location>
</feature>
<sequence>MASENDVDLCREYGSFMHALRRPEAEALYWVWFFLVLGILFGASWHFGRIMERVEHMKEGDSTRQRMLNTCFYRTVASALISLAIAVMEVFVLLALQFCSQEPLASLYWSTWTVLQVGAVVAIFGVCLHVRHMIKGRRNPPWALALGTPVLVVAGVGHYWQGKFRRKARIVGENLISRNRSLRSMSRSRSRAVSEAPTTRCTSTDGDGSPPRGTSPPITGMDGSDSYNAKIIGCTEDGDVIIRISPTIASEIRAAIRGQSGGITWEQTPMLRSPRGRTDGLSMPSIHQSASSQRQLLAPTTCVQQSTRNENEPILIPCQQNSTTLANAGVAILSPPASQGKLFAKTEAHENRTSSPTTSQAMEFNEKEAS</sequence>
<feature type="compositionally biased region" description="Polar residues" evidence="1">
    <location>
        <begin position="285"/>
        <end position="295"/>
    </location>
</feature>
<feature type="region of interest" description="Disordered" evidence="1">
    <location>
        <begin position="277"/>
        <end position="305"/>
    </location>
</feature>
<dbReference type="AlphaFoldDB" id="A0A2T3ADL8"/>
<feature type="compositionally biased region" description="Polar residues" evidence="1">
    <location>
        <begin position="353"/>
        <end position="362"/>
    </location>
</feature>
<gene>
    <name evidence="3" type="ORF">BD289DRAFT_178745</name>
</gene>
<evidence type="ECO:0000256" key="1">
    <source>
        <dbReference type="SAM" id="MobiDB-lite"/>
    </source>
</evidence>
<keyword evidence="2" id="KW-1133">Transmembrane helix</keyword>
<dbReference type="Proteomes" id="UP000241462">
    <property type="component" value="Unassembled WGS sequence"/>
</dbReference>
<feature type="transmembrane region" description="Helical" evidence="2">
    <location>
        <begin position="142"/>
        <end position="160"/>
    </location>
</feature>
<dbReference type="OrthoDB" id="3537340at2759"/>
<keyword evidence="2" id="KW-0812">Transmembrane</keyword>
<dbReference type="EMBL" id="KZ678406">
    <property type="protein sequence ID" value="PSR92406.1"/>
    <property type="molecule type" value="Genomic_DNA"/>
</dbReference>
<feature type="transmembrane region" description="Helical" evidence="2">
    <location>
        <begin position="27"/>
        <end position="50"/>
    </location>
</feature>
<feature type="transmembrane region" description="Helical" evidence="2">
    <location>
        <begin position="108"/>
        <end position="130"/>
    </location>
</feature>
<protein>
    <submittedName>
        <fullName evidence="3">Uncharacterized protein</fullName>
    </submittedName>
</protein>
<evidence type="ECO:0000313" key="4">
    <source>
        <dbReference type="Proteomes" id="UP000241462"/>
    </source>
</evidence>
<keyword evidence="4" id="KW-1185">Reference proteome</keyword>
<evidence type="ECO:0000313" key="3">
    <source>
        <dbReference type="EMBL" id="PSR92406.1"/>
    </source>
</evidence>
<name>A0A2T3ADL8_9PEZI</name>
<feature type="region of interest" description="Disordered" evidence="1">
    <location>
        <begin position="346"/>
        <end position="370"/>
    </location>
</feature>
<evidence type="ECO:0000256" key="2">
    <source>
        <dbReference type="SAM" id="Phobius"/>
    </source>
</evidence>
<proteinExistence type="predicted"/>
<feature type="transmembrane region" description="Helical" evidence="2">
    <location>
        <begin position="71"/>
        <end position="96"/>
    </location>
</feature>
<feature type="compositionally biased region" description="Polar residues" evidence="1">
    <location>
        <begin position="196"/>
        <end position="206"/>
    </location>
</feature>
<accession>A0A2T3ADL8</accession>
<keyword evidence="2" id="KW-0472">Membrane</keyword>
<dbReference type="InParanoid" id="A0A2T3ADL8"/>
<reference evidence="3 4" key="1">
    <citation type="journal article" date="2018" name="Mycol. Prog.">
        <title>Coniella lustricola, a new species from submerged detritus.</title>
        <authorList>
            <person name="Raudabaugh D.B."/>
            <person name="Iturriaga T."/>
            <person name="Carver A."/>
            <person name="Mondo S."/>
            <person name="Pangilinan J."/>
            <person name="Lipzen A."/>
            <person name="He G."/>
            <person name="Amirebrahimi M."/>
            <person name="Grigoriev I.V."/>
            <person name="Miller A.N."/>
        </authorList>
    </citation>
    <scope>NUCLEOTIDE SEQUENCE [LARGE SCALE GENOMIC DNA]</scope>
    <source>
        <strain evidence="3 4">B22-T-1</strain>
    </source>
</reference>